<keyword evidence="3" id="KW-1133">Transmembrane helix</keyword>
<keyword evidence="5" id="KW-1185">Reference proteome</keyword>
<evidence type="ECO:0000256" key="3">
    <source>
        <dbReference type="SAM" id="Phobius"/>
    </source>
</evidence>
<dbReference type="OrthoDB" id="9812498at2"/>
<keyword evidence="3" id="KW-0472">Membrane</keyword>
<feature type="transmembrane region" description="Helical" evidence="3">
    <location>
        <begin position="56"/>
        <end position="79"/>
    </location>
</feature>
<dbReference type="RefSeq" id="WP_073309012.1">
    <property type="nucleotide sequence ID" value="NZ_FQZI01000001.1"/>
</dbReference>
<feature type="compositionally biased region" description="Basic and acidic residues" evidence="2">
    <location>
        <begin position="1058"/>
        <end position="1070"/>
    </location>
</feature>
<dbReference type="STRING" id="415425.SAMN05444363_0418"/>
<dbReference type="EMBL" id="FQZI01000001">
    <property type="protein sequence ID" value="SHI40314.1"/>
    <property type="molecule type" value="Genomic_DNA"/>
</dbReference>
<accession>A0A1M6AUY2</accession>
<evidence type="ECO:0000313" key="4">
    <source>
        <dbReference type="EMBL" id="SHI40314.1"/>
    </source>
</evidence>
<feature type="compositionally biased region" description="Basic and acidic residues" evidence="2">
    <location>
        <begin position="694"/>
        <end position="728"/>
    </location>
</feature>
<dbReference type="AlphaFoldDB" id="A0A1M6AUY2"/>
<keyword evidence="3" id="KW-0812">Transmembrane</keyword>
<evidence type="ECO:0000256" key="1">
    <source>
        <dbReference type="SAM" id="Coils"/>
    </source>
</evidence>
<keyword evidence="1" id="KW-0175">Coiled coil</keyword>
<feature type="region of interest" description="Disordered" evidence="2">
    <location>
        <begin position="1054"/>
        <end position="1078"/>
    </location>
</feature>
<reference evidence="5" key="1">
    <citation type="submission" date="2016-11" db="EMBL/GenBank/DDBJ databases">
        <authorList>
            <person name="Varghese N."/>
            <person name="Submissions S."/>
        </authorList>
    </citation>
    <scope>NUCLEOTIDE SEQUENCE [LARGE SCALE GENOMIC DNA]</scope>
    <source>
        <strain evidence="5">DSM 18829</strain>
    </source>
</reference>
<feature type="compositionally biased region" description="Low complexity" evidence="2">
    <location>
        <begin position="729"/>
        <end position="762"/>
    </location>
</feature>
<feature type="compositionally biased region" description="Basic and acidic residues" evidence="2">
    <location>
        <begin position="933"/>
        <end position="948"/>
    </location>
</feature>
<feature type="coiled-coil region" evidence="1">
    <location>
        <begin position="496"/>
        <end position="533"/>
    </location>
</feature>
<evidence type="ECO:0000256" key="2">
    <source>
        <dbReference type="SAM" id="MobiDB-lite"/>
    </source>
</evidence>
<feature type="transmembrane region" description="Helical" evidence="3">
    <location>
        <begin position="152"/>
        <end position="170"/>
    </location>
</feature>
<organism evidence="4 5">
    <name type="scientific">Flavobacterium terrae</name>
    <dbReference type="NCBI Taxonomy" id="415425"/>
    <lineage>
        <taxon>Bacteria</taxon>
        <taxon>Pseudomonadati</taxon>
        <taxon>Bacteroidota</taxon>
        <taxon>Flavobacteriia</taxon>
        <taxon>Flavobacteriales</taxon>
        <taxon>Flavobacteriaceae</taxon>
        <taxon>Flavobacterium</taxon>
    </lineage>
</organism>
<feature type="compositionally biased region" description="Low complexity" evidence="2">
    <location>
        <begin position="892"/>
        <end position="901"/>
    </location>
</feature>
<feature type="region of interest" description="Disordered" evidence="2">
    <location>
        <begin position="694"/>
        <end position="763"/>
    </location>
</feature>
<gene>
    <name evidence="4" type="ORF">SAMN05444363_0418</name>
</gene>
<sequence length="1116" mass="128195">MDSKAIIFNKLEEFIKKFYTNELLRGTLFFVGLGLLYFLFTSFIEYFLWLKPTGRTFLFWTFILVELILLGRFIVFPLLKLFKLQKGIDYQEASKIIGNHFSTVNDKLINFLQLANDKDQSELLLASIEQKANSLQPIPFTNAVDFNKNKKFIPLAAIPILFILFLTISGRKEYITDSMSRVVNFKEQYTPPAPFNFVLGSNLITEQNKDFVLKVKTVGKVVPEKAIIYINNESYFMESTKPGEFQFLFEKPLENIPFHIEANEVSSSNMVLNVTKVPAIVNFEMRLNFPSYLNKKPETIKGTGNAILPEGTKVSWVMNTVATDNVSIVENSKSSNFLKSDKNFIFSKNVYENTEYQIVTSNHKVKDYEKLSYSINVLKDQYPTIKADIAPDTLKLGKNYVLGQVSDDYGLHKLQIVYYPENNTSKVYRGTLKVKNDVYDQFVFSFPSNLPIEEGVAYEYYFEVSDNDALHNYKSVKSSVFSHREDTETEKQEQFLENQNQSIQGLEKSLKNQDKQLNELEKLQQTNKEKKELDYKDQQKINDFIKRQKQQEEMFKEFSEKMKENLEKFNPNEKDEDKELLNERLKKVEKDAEKNQKLLEELKELNNKLEQEDLFDRIEKFQQKSKNQTKSLEQLVELTKRYYVEKKAEQLADKLEKLAEKQEKLSDSKENSLEDQNKINKEFEDLKKELDALDKENKELKKPLDIPNDKEKKESIDSDLKNASEQLKKNSPSNASPKQKSAAKKMQQMSQGMQMEMQSGEQEQLEEDVKMLRQILDNLVEVSFSQENLLKNIKEGNGSNNSFAKNLKRQQDLKNQFRYVDDSLFAMSLRNPKIGEKVITEIGNIHYNMDKSIVSFTENQIGRGTSSQQFALTGANTLANMLADILNSMQMQMSGQGQGKPKPGKGQGGGMQLPDIIKKQQGLGEKMQQGNKEGGDKQGQKPGEKPGEGKSGQGNSGDQNGNKSGQSKEGEGSANDGEGNANEILDILKEQRQLRESLENELKKLGMSGAGQDALNKMKQIEKQLINKGFTQEVVQKALNLKYDLLKLEEAAQQQNQDTKREGITNKKEFQNSAPPLPQKLQEYLNSIEILNRQTLPLRSQFNKRVQEYFKTNDKL</sequence>
<dbReference type="Proteomes" id="UP000184488">
    <property type="component" value="Unassembled WGS sequence"/>
</dbReference>
<feature type="coiled-coil region" evidence="1">
    <location>
        <begin position="981"/>
        <end position="1008"/>
    </location>
</feature>
<feature type="compositionally biased region" description="Low complexity" evidence="2">
    <location>
        <begin position="956"/>
        <end position="965"/>
    </location>
</feature>
<feature type="region of interest" description="Disordered" evidence="2">
    <location>
        <begin position="892"/>
        <end position="980"/>
    </location>
</feature>
<name>A0A1M6AUY2_9FLAO</name>
<proteinExistence type="predicted"/>
<evidence type="ECO:0000313" key="5">
    <source>
        <dbReference type="Proteomes" id="UP000184488"/>
    </source>
</evidence>
<feature type="transmembrane region" description="Helical" evidence="3">
    <location>
        <begin position="26"/>
        <end position="50"/>
    </location>
</feature>
<protein>
    <submittedName>
        <fullName evidence="4">Uncharacterized protein</fullName>
    </submittedName>
</protein>